<dbReference type="NCBIfam" id="TIGR00377">
    <property type="entry name" value="ant_ant_sig"/>
    <property type="match status" value="1"/>
</dbReference>
<dbReference type="Gene3D" id="3.30.750.24">
    <property type="entry name" value="STAS domain"/>
    <property type="match status" value="1"/>
</dbReference>
<evidence type="ECO:0000256" key="1">
    <source>
        <dbReference type="ARBA" id="ARBA00009013"/>
    </source>
</evidence>
<evidence type="ECO:0000256" key="2">
    <source>
        <dbReference type="RuleBase" id="RU003749"/>
    </source>
</evidence>
<dbReference type="Pfam" id="PF01740">
    <property type="entry name" value="STAS"/>
    <property type="match status" value="1"/>
</dbReference>
<dbReference type="RefSeq" id="WP_206290388.1">
    <property type="nucleotide sequence ID" value="NZ_CP063458.1"/>
</dbReference>
<dbReference type="PANTHER" id="PTHR33495:SF2">
    <property type="entry name" value="ANTI-SIGMA FACTOR ANTAGONIST TM_1081-RELATED"/>
    <property type="match status" value="1"/>
</dbReference>
<keyword evidence="5" id="KW-1185">Reference proteome</keyword>
<dbReference type="InterPro" id="IPR003658">
    <property type="entry name" value="Anti-sigma_ant"/>
</dbReference>
<dbReference type="PROSITE" id="PS50801">
    <property type="entry name" value="STAS"/>
    <property type="match status" value="1"/>
</dbReference>
<dbReference type="Proteomes" id="UP000593765">
    <property type="component" value="Chromosome"/>
</dbReference>
<dbReference type="CDD" id="cd07043">
    <property type="entry name" value="STAS_anti-anti-sigma_factors"/>
    <property type="match status" value="1"/>
</dbReference>
<organism evidence="4 5">
    <name type="scientific">Humisphaera borealis</name>
    <dbReference type="NCBI Taxonomy" id="2807512"/>
    <lineage>
        <taxon>Bacteria</taxon>
        <taxon>Pseudomonadati</taxon>
        <taxon>Planctomycetota</taxon>
        <taxon>Phycisphaerae</taxon>
        <taxon>Tepidisphaerales</taxon>
        <taxon>Tepidisphaeraceae</taxon>
        <taxon>Humisphaera</taxon>
    </lineage>
</organism>
<dbReference type="SUPFAM" id="SSF52091">
    <property type="entry name" value="SpoIIaa-like"/>
    <property type="match status" value="1"/>
</dbReference>
<sequence length="119" mass="13109">MSELRTSTEMVPSARVEGDALVLSVRGEIDLHNSPELRTEVLDLLNKQSPKRLILNLGQVPYMDSSAIAVLVESLQKVRKSGGRVLLTDLQPRVKSLLEIARLGSIFVICKDEAEALTK</sequence>
<evidence type="ECO:0000313" key="5">
    <source>
        <dbReference type="Proteomes" id="UP000593765"/>
    </source>
</evidence>
<dbReference type="EMBL" id="CP063458">
    <property type="protein sequence ID" value="QOV87484.1"/>
    <property type="molecule type" value="Genomic_DNA"/>
</dbReference>
<comment type="similarity">
    <text evidence="1 2">Belongs to the anti-sigma-factor antagonist family.</text>
</comment>
<dbReference type="GO" id="GO:0043856">
    <property type="term" value="F:anti-sigma factor antagonist activity"/>
    <property type="evidence" value="ECO:0007669"/>
    <property type="project" value="InterPro"/>
</dbReference>
<gene>
    <name evidence="4" type="ORF">IPV69_14425</name>
</gene>
<protein>
    <recommendedName>
        <fullName evidence="2">Anti-sigma factor antagonist</fullName>
    </recommendedName>
</protein>
<accession>A0A7M2WQG4</accession>
<feature type="domain" description="STAS" evidence="3">
    <location>
        <begin position="10"/>
        <end position="119"/>
    </location>
</feature>
<dbReference type="PANTHER" id="PTHR33495">
    <property type="entry name" value="ANTI-SIGMA FACTOR ANTAGONIST TM_1081-RELATED-RELATED"/>
    <property type="match status" value="1"/>
</dbReference>
<evidence type="ECO:0000259" key="3">
    <source>
        <dbReference type="PROSITE" id="PS50801"/>
    </source>
</evidence>
<dbReference type="KEGG" id="hbs:IPV69_14425"/>
<reference evidence="4 5" key="1">
    <citation type="submission" date="2020-10" db="EMBL/GenBank/DDBJ databases">
        <title>Wide distribution of Phycisphaera-like planctomycetes from WD2101 soil group in peatlands and genome analysis of the first cultivated representative.</title>
        <authorList>
            <person name="Dedysh S.N."/>
            <person name="Beletsky A.V."/>
            <person name="Ivanova A."/>
            <person name="Kulichevskaya I.S."/>
            <person name="Suzina N.E."/>
            <person name="Philippov D.A."/>
            <person name="Rakitin A.L."/>
            <person name="Mardanov A.V."/>
            <person name="Ravin N.V."/>
        </authorList>
    </citation>
    <scope>NUCLEOTIDE SEQUENCE [LARGE SCALE GENOMIC DNA]</scope>
    <source>
        <strain evidence="4 5">M1803</strain>
    </source>
</reference>
<evidence type="ECO:0000313" key="4">
    <source>
        <dbReference type="EMBL" id="QOV87484.1"/>
    </source>
</evidence>
<dbReference type="InterPro" id="IPR036513">
    <property type="entry name" value="STAS_dom_sf"/>
</dbReference>
<dbReference type="InterPro" id="IPR002645">
    <property type="entry name" value="STAS_dom"/>
</dbReference>
<name>A0A7M2WQG4_9BACT</name>
<dbReference type="AlphaFoldDB" id="A0A7M2WQG4"/>
<proteinExistence type="inferred from homology"/>